<name>N1JJA1_BLUG1</name>
<protein>
    <submittedName>
        <fullName evidence="2">CSEP0073 putative effector protein</fullName>
    </submittedName>
</protein>
<keyword evidence="1" id="KW-0732">Signal</keyword>
<evidence type="ECO:0000256" key="1">
    <source>
        <dbReference type="SAM" id="SignalP"/>
    </source>
</evidence>
<proteinExistence type="predicted"/>
<dbReference type="HOGENOM" id="CLU_2145440_0_0_1"/>
<sequence>MKISMVASIIAFLSNFMPTLALDGYRCVEQNISREILMREVNQSYGEAVEQDPGNAFFRDSTLSANLEFSFTFPSYNDPNSTIKVFFNNRKQILRVQTFLFGQIHDCHEIAKWHA</sequence>
<dbReference type="InParanoid" id="N1JJA1"/>
<dbReference type="Proteomes" id="UP000015441">
    <property type="component" value="Unassembled WGS sequence"/>
</dbReference>
<feature type="chain" id="PRO_5004107619" evidence="1">
    <location>
        <begin position="22"/>
        <end position="115"/>
    </location>
</feature>
<gene>
    <name evidence="2" type="ORF">BGHDH14_bgh02925</name>
</gene>
<keyword evidence="3" id="KW-1185">Reference proteome</keyword>
<dbReference type="EMBL" id="CAUH01008823">
    <property type="protein sequence ID" value="CCU83238.1"/>
    <property type="molecule type" value="Genomic_DNA"/>
</dbReference>
<accession>N1JJA1</accession>
<dbReference type="AlphaFoldDB" id="N1JJA1"/>
<feature type="signal peptide" evidence="1">
    <location>
        <begin position="1"/>
        <end position="21"/>
    </location>
</feature>
<evidence type="ECO:0000313" key="3">
    <source>
        <dbReference type="Proteomes" id="UP000015441"/>
    </source>
</evidence>
<comment type="caution">
    <text evidence="2">The sequence shown here is derived from an EMBL/GenBank/DDBJ whole genome shotgun (WGS) entry which is preliminary data.</text>
</comment>
<evidence type="ECO:0000313" key="2">
    <source>
        <dbReference type="EMBL" id="CCU83238.1"/>
    </source>
</evidence>
<reference evidence="2 3" key="1">
    <citation type="journal article" date="2010" name="Science">
        <title>Genome expansion and gene loss in powdery mildew fungi reveal tradeoffs in extreme parasitism.</title>
        <authorList>
            <person name="Spanu P.D."/>
            <person name="Abbott J.C."/>
            <person name="Amselem J."/>
            <person name="Burgis T.A."/>
            <person name="Soanes D.M."/>
            <person name="Stueber K."/>
            <person name="Ver Loren van Themaat E."/>
            <person name="Brown J.K.M."/>
            <person name="Butcher S.A."/>
            <person name="Gurr S.J."/>
            <person name="Lebrun M.-H."/>
            <person name="Ridout C.J."/>
            <person name="Schulze-Lefert P."/>
            <person name="Talbot N.J."/>
            <person name="Ahmadinejad N."/>
            <person name="Ametz C."/>
            <person name="Barton G.R."/>
            <person name="Benjdia M."/>
            <person name="Bidzinski P."/>
            <person name="Bindschedler L.V."/>
            <person name="Both M."/>
            <person name="Brewer M.T."/>
            <person name="Cadle-Davidson L."/>
            <person name="Cadle-Davidson M.M."/>
            <person name="Collemare J."/>
            <person name="Cramer R."/>
            <person name="Frenkel O."/>
            <person name="Godfrey D."/>
            <person name="Harriman J."/>
            <person name="Hoede C."/>
            <person name="King B.C."/>
            <person name="Klages S."/>
            <person name="Kleemann J."/>
            <person name="Knoll D."/>
            <person name="Koti P.S."/>
            <person name="Kreplak J."/>
            <person name="Lopez-Ruiz F.J."/>
            <person name="Lu X."/>
            <person name="Maekawa T."/>
            <person name="Mahanil S."/>
            <person name="Micali C."/>
            <person name="Milgroom M.G."/>
            <person name="Montana G."/>
            <person name="Noir S."/>
            <person name="O'Connell R.J."/>
            <person name="Oberhaensli S."/>
            <person name="Parlange F."/>
            <person name="Pedersen C."/>
            <person name="Quesneville H."/>
            <person name="Reinhardt R."/>
            <person name="Rott M."/>
            <person name="Sacristan S."/>
            <person name="Schmidt S.M."/>
            <person name="Schoen M."/>
            <person name="Skamnioti P."/>
            <person name="Sommer H."/>
            <person name="Stephens A."/>
            <person name="Takahara H."/>
            <person name="Thordal-Christensen H."/>
            <person name="Vigouroux M."/>
            <person name="Wessling R."/>
            <person name="Wicker T."/>
            <person name="Panstruga R."/>
        </authorList>
    </citation>
    <scope>NUCLEOTIDE SEQUENCE [LARGE SCALE GENOMIC DNA]</scope>
    <source>
        <strain evidence="2">DH14</strain>
    </source>
</reference>
<organism evidence="2 3">
    <name type="scientific">Blumeria graminis f. sp. hordei (strain DH14)</name>
    <name type="common">Barley powdery mildew</name>
    <name type="synonym">Oidium monilioides f. sp. hordei</name>
    <dbReference type="NCBI Taxonomy" id="546991"/>
    <lineage>
        <taxon>Eukaryota</taxon>
        <taxon>Fungi</taxon>
        <taxon>Dikarya</taxon>
        <taxon>Ascomycota</taxon>
        <taxon>Pezizomycotina</taxon>
        <taxon>Leotiomycetes</taxon>
        <taxon>Erysiphales</taxon>
        <taxon>Erysiphaceae</taxon>
        <taxon>Blumeria</taxon>
        <taxon>Blumeria hordei</taxon>
    </lineage>
</organism>